<sequence>MEVFCRNVPGQLKHHHLKKELTPILAELDIIAFDCRVLPRGHAIITIADTVKANRLLSKYPRVLKGQRLPEHRLLKIRGTTIYIEEGRNKPDQFLLLSLLEEETQRRSRPRRPPSVTSDADSQRPKKFHISSLSCGTFDFSETKPVFIEQYGMHMPGTIHFGPTKLTITMASPENGEKNLKLEFEYWSIFHSIYVSDYGHTTVTFSCNYAPRLYEAPIKNPLRVTLATLLRGRPAAVREEKKKRLGFLENSHKYVVATCFVYRVMLTNPHDGASIWRLARNPNRPQLVRWNETPVRPYVSYQDQLPRFIITLRDVPISFVVKFQLQMLVWNGELPMRKVLQLIPYINELLLRKKPLVVAKILKALPRRLVHPDPNADSANVSVENIIETLKEIEEFQTLEYIQPGQPGYLYHNQIEIHRASVTPTGIYLDGPNCEAQNRVLRKYRHHSDYFLRVRFIEESGDPMVYDISSNLDVIFNGRFREVLRDGIVIADRHYRFLGFSHSSLRSRTCWFMAEFNDVSGEPLNVEKLISKLGDFSHIRSPAKFAARLGQTFSDTLTSISVDRQMVTNIKDVERNGRVFSDGCGTISKEILWRIYRDYPRNAAVRPTVFQVRISGAKGMLSLDTTLKGPVICLRDSMIKFQAEADSNIEICSSGINKLPCYLNAPLIKILEDLGVARDLFLELQRKEVEVLRQTVRSPQQAAIFLDQSHTAKSTRLSWLIATLKSLGLHYVHDSFLKRAVELAILIKLRDLKYKARILVPKGVTLYGIMDETGILKEGEIFVPVLNEANHREILVHERVIVTRSPAFHPGDVQLANAVDVPEDSPLRKLHNCVVFSQHGARDLPSQLSGGDLDGDLFNIIYDDRFQLHHIARPADYPRVAGTVLDTPVTIENIKDFFINFMRQDQLGRIATTHKILADREKAGTFDLKCLKLAELHSTAVDFSKTGTPVDVTQIPKYLPSRPDFMAPGPRVRVAESIEVIDNGNEYLWNDDNNGGVGLDDDDDDIRPPIRYYKSQRVLGYLYRMIDEQEFMNDLKWESFHKSESVDVLQSLWAYVQRETAGFVWDHCVKDAKYFRDIYEESLQDLMYQYSDSPWKTSLTEVEVFVGTIMGQNHKQTAYQKESSRAMRDAYDDLVKWTISLITGQGTDNEVESLERSVACFWVSLDGSASSVLPGYKQLRSFPWIAAITCLQEVEKFQRRMPF</sequence>
<keyword evidence="1" id="KW-0808">Transferase</keyword>
<feature type="domain" description="RDRP core" evidence="3">
    <location>
        <begin position="422"/>
        <end position="1026"/>
    </location>
</feature>
<keyword evidence="6" id="KW-1185">Reference proteome</keyword>
<dbReference type="GO" id="GO:0003968">
    <property type="term" value="F:RNA-directed RNA polymerase activity"/>
    <property type="evidence" value="ECO:0007669"/>
    <property type="project" value="UniProtKB-KW"/>
</dbReference>
<comment type="catalytic activity">
    <reaction evidence="1">
        <text>RNA(n) + a ribonucleoside 5'-triphosphate = RNA(n+1) + diphosphate</text>
        <dbReference type="Rhea" id="RHEA:21248"/>
        <dbReference type="Rhea" id="RHEA-COMP:14527"/>
        <dbReference type="Rhea" id="RHEA-COMP:17342"/>
        <dbReference type="ChEBI" id="CHEBI:33019"/>
        <dbReference type="ChEBI" id="CHEBI:61557"/>
        <dbReference type="ChEBI" id="CHEBI:140395"/>
        <dbReference type="EC" id="2.7.7.48"/>
    </reaction>
</comment>
<dbReference type="GO" id="GO:0003723">
    <property type="term" value="F:RNA binding"/>
    <property type="evidence" value="ECO:0007669"/>
    <property type="project" value="UniProtKB-KW"/>
</dbReference>
<gene>
    <name evidence="5" type="ORF">UA08_02862</name>
</gene>
<dbReference type="EMBL" id="LFMY01000003">
    <property type="protein sequence ID" value="OKL62275.1"/>
    <property type="molecule type" value="Genomic_DNA"/>
</dbReference>
<organism evidence="5 6">
    <name type="scientific">Talaromyces atroroseus</name>
    <dbReference type="NCBI Taxonomy" id="1441469"/>
    <lineage>
        <taxon>Eukaryota</taxon>
        <taxon>Fungi</taxon>
        <taxon>Dikarya</taxon>
        <taxon>Ascomycota</taxon>
        <taxon>Pezizomycotina</taxon>
        <taxon>Eurotiomycetes</taxon>
        <taxon>Eurotiomycetidae</taxon>
        <taxon>Eurotiales</taxon>
        <taxon>Trichocomaceae</taxon>
        <taxon>Talaromyces</taxon>
        <taxon>Talaromyces sect. Trachyspermi</taxon>
    </lineage>
</organism>
<dbReference type="EC" id="2.7.7.48" evidence="1"/>
<dbReference type="PANTHER" id="PTHR23079">
    <property type="entry name" value="RNA-DEPENDENT RNA POLYMERASE"/>
    <property type="match status" value="1"/>
</dbReference>
<dbReference type="STRING" id="1441469.A0A225B5X2"/>
<keyword evidence="1" id="KW-0696">RNA-directed RNA polymerase</keyword>
<dbReference type="AlphaFoldDB" id="A0A225B5X2"/>
<dbReference type="Proteomes" id="UP000214365">
    <property type="component" value="Unassembled WGS sequence"/>
</dbReference>
<comment type="similarity">
    <text evidence="1">Belongs to the RdRP family.</text>
</comment>
<dbReference type="Pfam" id="PF25358">
    <property type="entry name" value="PH_fung_RdRP"/>
    <property type="match status" value="1"/>
</dbReference>
<evidence type="ECO:0000256" key="1">
    <source>
        <dbReference type="RuleBase" id="RU363098"/>
    </source>
</evidence>
<dbReference type="GO" id="GO:0031380">
    <property type="term" value="C:nuclear RNA-directed RNA polymerase complex"/>
    <property type="evidence" value="ECO:0007669"/>
    <property type="project" value="TreeGrafter"/>
</dbReference>
<dbReference type="GO" id="GO:0030422">
    <property type="term" value="P:siRNA processing"/>
    <property type="evidence" value="ECO:0007669"/>
    <property type="project" value="TreeGrafter"/>
</dbReference>
<dbReference type="Pfam" id="PF05183">
    <property type="entry name" value="RdRP"/>
    <property type="match status" value="1"/>
</dbReference>
<feature type="region of interest" description="Disordered" evidence="2">
    <location>
        <begin position="105"/>
        <end position="125"/>
    </location>
</feature>
<evidence type="ECO:0000256" key="2">
    <source>
        <dbReference type="SAM" id="MobiDB-lite"/>
    </source>
</evidence>
<dbReference type="GeneID" id="31002617"/>
<dbReference type="RefSeq" id="XP_020122396.1">
    <property type="nucleotide sequence ID" value="XM_020264951.1"/>
</dbReference>
<feature type="domain" description="RdRP-like PH" evidence="4">
    <location>
        <begin position="126"/>
        <end position="297"/>
    </location>
</feature>
<name>A0A225B5X2_TALAT</name>
<evidence type="ECO:0000313" key="6">
    <source>
        <dbReference type="Proteomes" id="UP000214365"/>
    </source>
</evidence>
<dbReference type="PANTHER" id="PTHR23079:SF17">
    <property type="entry name" value="RNA-DEPENDENT RNA POLYMERASE"/>
    <property type="match status" value="1"/>
</dbReference>
<dbReference type="OrthoDB" id="6513042at2759"/>
<keyword evidence="1" id="KW-0694">RNA-binding</keyword>
<dbReference type="InterPro" id="IPR057503">
    <property type="entry name" value="PH_RdRP"/>
</dbReference>
<accession>A0A225B5X2</accession>
<reference evidence="5 6" key="1">
    <citation type="submission" date="2015-06" db="EMBL/GenBank/DDBJ databases">
        <title>Talaromyces atroroseus IBT 11181 draft genome.</title>
        <authorList>
            <person name="Rasmussen K.B."/>
            <person name="Rasmussen S."/>
            <person name="Petersen B."/>
            <person name="Sicheritz-Ponten T."/>
            <person name="Mortensen U.H."/>
            <person name="Thrane U."/>
        </authorList>
    </citation>
    <scope>NUCLEOTIDE SEQUENCE [LARGE SCALE GENOMIC DNA]</scope>
    <source>
        <strain evidence="5 6">IBT 11181</strain>
    </source>
</reference>
<comment type="caution">
    <text evidence="5">The sequence shown here is derived from an EMBL/GenBank/DDBJ whole genome shotgun (WGS) entry which is preliminary data.</text>
</comment>
<evidence type="ECO:0000259" key="4">
    <source>
        <dbReference type="Pfam" id="PF25358"/>
    </source>
</evidence>
<dbReference type="InterPro" id="IPR057596">
    <property type="entry name" value="RDRP_core"/>
</dbReference>
<evidence type="ECO:0000313" key="5">
    <source>
        <dbReference type="EMBL" id="OKL62275.1"/>
    </source>
</evidence>
<evidence type="ECO:0000259" key="3">
    <source>
        <dbReference type="Pfam" id="PF05183"/>
    </source>
</evidence>
<dbReference type="InterPro" id="IPR007855">
    <property type="entry name" value="RDRP"/>
</dbReference>
<proteinExistence type="inferred from homology"/>
<keyword evidence="1" id="KW-0548">Nucleotidyltransferase</keyword>
<protein>
    <recommendedName>
        <fullName evidence="1">RNA-dependent RNA polymerase</fullName>
        <ecNumber evidence="1">2.7.7.48</ecNumber>
    </recommendedName>
</protein>